<reference evidence="2" key="1">
    <citation type="submission" date="2020-02" db="EMBL/GenBank/DDBJ databases">
        <authorList>
            <person name="Meier V. D."/>
        </authorList>
    </citation>
    <scope>NUCLEOTIDE SEQUENCE</scope>
    <source>
        <strain evidence="2">AVDCRST_MAG05</strain>
    </source>
</reference>
<dbReference type="EMBL" id="CADCVM010000435">
    <property type="protein sequence ID" value="CAA9525496.1"/>
    <property type="molecule type" value="Genomic_DNA"/>
</dbReference>
<gene>
    <name evidence="2" type="ORF">AVDCRST_MAG05-3929</name>
</gene>
<feature type="chain" id="PRO_5027013221" description="FecR protein domain-containing protein" evidence="1">
    <location>
        <begin position="34"/>
        <end position="162"/>
    </location>
</feature>
<feature type="signal peptide" evidence="1">
    <location>
        <begin position="1"/>
        <end position="33"/>
    </location>
</feature>
<dbReference type="AlphaFoldDB" id="A0A6J4TL54"/>
<proteinExistence type="predicted"/>
<evidence type="ECO:0000256" key="1">
    <source>
        <dbReference type="SAM" id="SignalP"/>
    </source>
</evidence>
<sequence length="162" mass="16985">MNITLHRALVVCVLAGALALAVALLVLPKAASAAPPEPVDFPPETLGPEYCGFPVLYEVSGKTKVIDLPNGDTLFKNPGGRVTLTNLETDEQVSYVVAGTGRLTELEGGELLVVSTGRTVLNNPSIGILVPIGRFTFVIDEEGNFSQPTGNGRLIDACARLA</sequence>
<evidence type="ECO:0000313" key="2">
    <source>
        <dbReference type="EMBL" id="CAA9525496.1"/>
    </source>
</evidence>
<name>A0A6J4TL54_9ACTN</name>
<accession>A0A6J4TL54</accession>
<protein>
    <recommendedName>
        <fullName evidence="3">FecR protein domain-containing protein</fullName>
    </recommendedName>
</protein>
<evidence type="ECO:0008006" key="3">
    <source>
        <dbReference type="Google" id="ProtNLM"/>
    </source>
</evidence>
<keyword evidence="1" id="KW-0732">Signal</keyword>
<organism evidence="2">
    <name type="scientific">uncultured Rubrobacteraceae bacterium</name>
    <dbReference type="NCBI Taxonomy" id="349277"/>
    <lineage>
        <taxon>Bacteria</taxon>
        <taxon>Bacillati</taxon>
        <taxon>Actinomycetota</taxon>
        <taxon>Rubrobacteria</taxon>
        <taxon>Rubrobacterales</taxon>
        <taxon>Rubrobacteraceae</taxon>
        <taxon>environmental samples</taxon>
    </lineage>
</organism>